<dbReference type="SUPFAM" id="SSF55729">
    <property type="entry name" value="Acyl-CoA N-acyltransferases (Nat)"/>
    <property type="match status" value="1"/>
</dbReference>
<evidence type="ECO:0000313" key="4">
    <source>
        <dbReference type="EMBL" id="MEL1244448.1"/>
    </source>
</evidence>
<dbReference type="Gene3D" id="3.40.630.30">
    <property type="match status" value="1"/>
</dbReference>
<dbReference type="InterPro" id="IPR016181">
    <property type="entry name" value="Acyl_CoA_acyltransferase"/>
</dbReference>
<dbReference type="RefSeq" id="WP_341696765.1">
    <property type="nucleotide sequence ID" value="NZ_JBBYHR010000004.1"/>
</dbReference>
<organism evidence="4 5">
    <name type="scientific">Flavobacterium arundinis</name>
    <dbReference type="NCBI Taxonomy" id="3139143"/>
    <lineage>
        <taxon>Bacteria</taxon>
        <taxon>Pseudomonadati</taxon>
        <taxon>Bacteroidota</taxon>
        <taxon>Flavobacteriia</taxon>
        <taxon>Flavobacteriales</taxon>
        <taxon>Flavobacteriaceae</taxon>
        <taxon>Flavobacterium</taxon>
    </lineage>
</organism>
<dbReference type="PANTHER" id="PTHR43877:SF2">
    <property type="entry name" value="AMINOALKYLPHOSPHONATE N-ACETYLTRANSFERASE-RELATED"/>
    <property type="match status" value="1"/>
</dbReference>
<sequence length="171" mass="19822">MKDFTYRPAEIADALKLSVLFKQVYIQTYGTEGVSTEFANFITHRFSVERIEGIIRRDPNCLTIAVYKDNFVGVAEVEFDKETPIGNITAPEISKLYVLEWFCGMGVGYGLTNEVERTLTQLGYEHYWLWVLISNTRAISFYERQGFEWIGNAFFHMEANSYENKVLVKKL</sequence>
<keyword evidence="5" id="KW-1185">Reference proteome</keyword>
<dbReference type="Pfam" id="PF00583">
    <property type="entry name" value="Acetyltransf_1"/>
    <property type="match status" value="1"/>
</dbReference>
<evidence type="ECO:0000256" key="2">
    <source>
        <dbReference type="ARBA" id="ARBA00023315"/>
    </source>
</evidence>
<gene>
    <name evidence="4" type="ORF">AAEO56_09265</name>
</gene>
<dbReference type="Proteomes" id="UP001464555">
    <property type="component" value="Unassembled WGS sequence"/>
</dbReference>
<protein>
    <submittedName>
        <fullName evidence="4">GNAT family N-acetyltransferase</fullName>
    </submittedName>
</protein>
<keyword evidence="1" id="KW-0808">Transferase</keyword>
<dbReference type="EMBL" id="JBBYHR010000004">
    <property type="protein sequence ID" value="MEL1244448.1"/>
    <property type="molecule type" value="Genomic_DNA"/>
</dbReference>
<dbReference type="InterPro" id="IPR050832">
    <property type="entry name" value="Bact_Acetyltransf"/>
</dbReference>
<evidence type="ECO:0000256" key="1">
    <source>
        <dbReference type="ARBA" id="ARBA00022679"/>
    </source>
</evidence>
<dbReference type="PANTHER" id="PTHR43877">
    <property type="entry name" value="AMINOALKYLPHOSPHONATE N-ACETYLTRANSFERASE-RELATED-RELATED"/>
    <property type="match status" value="1"/>
</dbReference>
<evidence type="ECO:0000259" key="3">
    <source>
        <dbReference type="PROSITE" id="PS51186"/>
    </source>
</evidence>
<keyword evidence="2" id="KW-0012">Acyltransferase</keyword>
<dbReference type="PROSITE" id="PS51186">
    <property type="entry name" value="GNAT"/>
    <property type="match status" value="1"/>
</dbReference>
<evidence type="ECO:0000313" key="5">
    <source>
        <dbReference type="Proteomes" id="UP001464555"/>
    </source>
</evidence>
<feature type="domain" description="N-acetyltransferase" evidence="3">
    <location>
        <begin position="4"/>
        <end position="169"/>
    </location>
</feature>
<name>A0ABU9HXK3_9FLAO</name>
<accession>A0ABU9HXK3</accession>
<dbReference type="InterPro" id="IPR000182">
    <property type="entry name" value="GNAT_dom"/>
</dbReference>
<reference evidence="4 5" key="1">
    <citation type="submission" date="2024-04" db="EMBL/GenBank/DDBJ databases">
        <title>Flavobacterium sp. DGU11 16S ribosomal RNA gene Genome sequencing and assembly.</title>
        <authorList>
            <person name="Park S."/>
        </authorList>
    </citation>
    <scope>NUCLEOTIDE SEQUENCE [LARGE SCALE GENOMIC DNA]</scope>
    <source>
        <strain evidence="4 5">DGU11</strain>
    </source>
</reference>
<proteinExistence type="predicted"/>
<dbReference type="CDD" id="cd04301">
    <property type="entry name" value="NAT_SF"/>
    <property type="match status" value="1"/>
</dbReference>
<comment type="caution">
    <text evidence="4">The sequence shown here is derived from an EMBL/GenBank/DDBJ whole genome shotgun (WGS) entry which is preliminary data.</text>
</comment>